<dbReference type="OrthoDB" id="2472181at2"/>
<dbReference type="InterPro" id="IPR001242">
    <property type="entry name" value="Condensation_dom"/>
</dbReference>
<dbReference type="EMBL" id="UFWZ01000001">
    <property type="protein sequence ID" value="SUY46885.1"/>
    <property type="molecule type" value="Genomic_DNA"/>
</dbReference>
<feature type="domain" description="Condensation" evidence="1">
    <location>
        <begin position="1"/>
        <end position="91"/>
    </location>
</feature>
<evidence type="ECO:0000313" key="3">
    <source>
        <dbReference type="Proteomes" id="UP000254664"/>
    </source>
</evidence>
<dbReference type="Proteomes" id="UP000254664">
    <property type="component" value="Unassembled WGS sequence"/>
</dbReference>
<proteinExistence type="predicted"/>
<name>A0A381J6Z1_9CLOT</name>
<dbReference type="RefSeq" id="WP_115640903.1">
    <property type="nucleotide sequence ID" value="NZ_UFWZ01000001.1"/>
</dbReference>
<dbReference type="AlphaFoldDB" id="A0A381J6Z1"/>
<dbReference type="GO" id="GO:0003824">
    <property type="term" value="F:catalytic activity"/>
    <property type="evidence" value="ECO:0007669"/>
    <property type="project" value="InterPro"/>
</dbReference>
<dbReference type="SUPFAM" id="SSF52777">
    <property type="entry name" value="CoA-dependent acyltransferases"/>
    <property type="match status" value="1"/>
</dbReference>
<gene>
    <name evidence="2" type="primary">tycC_2</name>
    <name evidence="2" type="ORF">NCTC9836_01196</name>
</gene>
<reference evidence="2 3" key="1">
    <citation type="submission" date="2018-06" db="EMBL/GenBank/DDBJ databases">
        <authorList>
            <consortium name="Pathogen Informatics"/>
            <person name="Doyle S."/>
        </authorList>
    </citation>
    <scope>NUCLEOTIDE SEQUENCE [LARGE SCALE GENOMIC DNA]</scope>
    <source>
        <strain evidence="2 3">NCTC9836</strain>
    </source>
</reference>
<accession>A0A381J6Z1</accession>
<keyword evidence="3" id="KW-1185">Reference proteome</keyword>
<sequence length="92" mass="10733">MHMILFSAYSDLLVMYTNQDDLIIGIPVVGRNHKDLEDIIGMLVNTLPIRRYPNPNKYFSDFLHENKNNLLDFYNYQDANISTLIDKLGVKK</sequence>
<protein>
    <submittedName>
        <fullName evidence="2">Amino acid adenylation enzyme/thioester reductase family protein</fullName>
    </submittedName>
</protein>
<evidence type="ECO:0000259" key="1">
    <source>
        <dbReference type="Pfam" id="PF00668"/>
    </source>
</evidence>
<dbReference type="Pfam" id="PF00668">
    <property type="entry name" value="Condensation"/>
    <property type="match status" value="1"/>
</dbReference>
<dbReference type="Gene3D" id="3.30.559.30">
    <property type="entry name" value="Nonribosomal peptide synthetase, condensation domain"/>
    <property type="match status" value="1"/>
</dbReference>
<evidence type="ECO:0000313" key="2">
    <source>
        <dbReference type="EMBL" id="SUY46885.1"/>
    </source>
</evidence>
<organism evidence="2 3">
    <name type="scientific">Clostridium putrefaciens</name>
    <dbReference type="NCBI Taxonomy" id="99675"/>
    <lineage>
        <taxon>Bacteria</taxon>
        <taxon>Bacillati</taxon>
        <taxon>Bacillota</taxon>
        <taxon>Clostridia</taxon>
        <taxon>Eubacteriales</taxon>
        <taxon>Clostridiaceae</taxon>
        <taxon>Clostridium</taxon>
    </lineage>
</organism>